<organism evidence="3 4">
    <name type="scientific">Klebsormidium nitens</name>
    <name type="common">Green alga</name>
    <name type="synonym">Ulothrix nitens</name>
    <dbReference type="NCBI Taxonomy" id="105231"/>
    <lineage>
        <taxon>Eukaryota</taxon>
        <taxon>Viridiplantae</taxon>
        <taxon>Streptophyta</taxon>
        <taxon>Klebsormidiophyceae</taxon>
        <taxon>Klebsormidiales</taxon>
        <taxon>Klebsormidiaceae</taxon>
        <taxon>Klebsormidium</taxon>
    </lineage>
</organism>
<reference evidence="3 4" key="1">
    <citation type="journal article" date="2014" name="Nat. Commun.">
        <title>Klebsormidium flaccidum genome reveals primary factors for plant terrestrial adaptation.</title>
        <authorList>
            <person name="Hori K."/>
            <person name="Maruyama F."/>
            <person name="Fujisawa T."/>
            <person name="Togashi T."/>
            <person name="Yamamoto N."/>
            <person name="Seo M."/>
            <person name="Sato S."/>
            <person name="Yamada T."/>
            <person name="Mori H."/>
            <person name="Tajima N."/>
            <person name="Moriyama T."/>
            <person name="Ikeuchi M."/>
            <person name="Watanabe M."/>
            <person name="Wada H."/>
            <person name="Kobayashi K."/>
            <person name="Saito M."/>
            <person name="Masuda T."/>
            <person name="Sasaki-Sekimoto Y."/>
            <person name="Mashiguchi K."/>
            <person name="Awai K."/>
            <person name="Shimojima M."/>
            <person name="Masuda S."/>
            <person name="Iwai M."/>
            <person name="Nobusawa T."/>
            <person name="Narise T."/>
            <person name="Kondo S."/>
            <person name="Saito H."/>
            <person name="Sato R."/>
            <person name="Murakawa M."/>
            <person name="Ihara Y."/>
            <person name="Oshima-Yamada Y."/>
            <person name="Ohtaka K."/>
            <person name="Satoh M."/>
            <person name="Sonobe K."/>
            <person name="Ishii M."/>
            <person name="Ohtani R."/>
            <person name="Kanamori-Sato M."/>
            <person name="Honoki R."/>
            <person name="Miyazaki D."/>
            <person name="Mochizuki H."/>
            <person name="Umetsu J."/>
            <person name="Higashi K."/>
            <person name="Shibata D."/>
            <person name="Kamiya Y."/>
            <person name="Sato N."/>
            <person name="Nakamura Y."/>
            <person name="Tabata S."/>
            <person name="Ida S."/>
            <person name="Kurokawa K."/>
            <person name="Ohta H."/>
        </authorList>
    </citation>
    <scope>NUCLEOTIDE SEQUENCE [LARGE SCALE GENOMIC DNA]</scope>
    <source>
        <strain evidence="3 4">NIES-2285</strain>
    </source>
</reference>
<dbReference type="OMA" id="ESCSHRV"/>
<sequence length="712" mass="77135">MDPDAADAYQPPANEEDATPCADFSGRAAPLVSVHQRISWPEPRGWQGPTSVPHPSRSSPWQPEGGRGSWQWGQSRGGRGNGGPVRGGPGRALSPGHEIRRWLYHSKQRGKVIDGSFLAVSYNILSSQLAADHAPELYWHVPPAVLAWENRRRAILQELRQLAPDIISLQEVDHFDEIQADLASLGYEGTFKGRTGAEMTDGCATFWKADAFSLVAVEELEFRDLNLRENVALLAVLKHQAAPDAPARLLVVANTHILFNPKRGDIKLAQLRHLLAQAHELAQQHAGAPVLVMGDFNSSPESALYQYLSTGQLDLAATDRRNMSGGMESVWHDGRPWQPYRPSTRISILPEPSQSILPVSSTEAARRGISESQNAQAVAAGSADEILEEIPVERGPEGADAPRFETPDDPAVQSGFTGLSASLGRALNNEPGLELKRGRGGQPGPTNEWPASGDSDRQRGSGMDTEEEQVPRRRRLQSEGATGGPAADSDREGSGTSSSGQAESAQNIGFRDRPPDSEEAPELAESTRAPAGAEIAGTSRQQLSGGENFPQLLVNGSLGLESTSTPAAAEPSGRAGVSSGWQSQQRNNWGRRRPPGIDYVWEEEEFLIAAGGGRDSVVRHPLDGLRSAYATVRQPRFRGEATCAREPACTTFHGKARGTVDYIWFSPGLRPIRVLDTPPMQSLQRLRGLPTERWPSDHFCIASEFAFVADSK</sequence>
<dbReference type="GO" id="GO:0003824">
    <property type="term" value="F:catalytic activity"/>
    <property type="evidence" value="ECO:0007669"/>
    <property type="project" value="InterPro"/>
</dbReference>
<dbReference type="Proteomes" id="UP000054558">
    <property type="component" value="Unassembled WGS sequence"/>
</dbReference>
<dbReference type="InterPro" id="IPR036691">
    <property type="entry name" value="Endo/exonu/phosph_ase_sf"/>
</dbReference>
<dbReference type="SUPFAM" id="SSF56219">
    <property type="entry name" value="DNase I-like"/>
    <property type="match status" value="2"/>
</dbReference>
<feature type="compositionally biased region" description="Gly residues" evidence="1">
    <location>
        <begin position="75"/>
        <end position="90"/>
    </location>
</feature>
<feature type="region of interest" description="Disordered" evidence="1">
    <location>
        <begin position="395"/>
        <end position="417"/>
    </location>
</feature>
<dbReference type="EMBL" id="DF237871">
    <property type="protein sequence ID" value="GAQ92102.1"/>
    <property type="molecule type" value="Genomic_DNA"/>
</dbReference>
<feature type="compositionally biased region" description="Polar residues" evidence="1">
    <location>
        <begin position="579"/>
        <end position="588"/>
    </location>
</feature>
<evidence type="ECO:0000313" key="3">
    <source>
        <dbReference type="EMBL" id="GAQ92102.1"/>
    </source>
</evidence>
<evidence type="ECO:0000313" key="4">
    <source>
        <dbReference type="Proteomes" id="UP000054558"/>
    </source>
</evidence>
<gene>
    <name evidence="3" type="ORF">KFL_009220010</name>
</gene>
<feature type="compositionally biased region" description="Basic and acidic residues" evidence="1">
    <location>
        <begin position="395"/>
        <end position="406"/>
    </location>
</feature>
<name>A0A1Y1IPX7_KLENI</name>
<proteinExistence type="predicted"/>
<dbReference type="PANTHER" id="PTHR12121:SF74">
    <property type="entry name" value="CARBON CATABOLITE REPRESSOR PROTEIN 4 HOMOLOG 5"/>
    <property type="match status" value="1"/>
</dbReference>
<feature type="compositionally biased region" description="Low complexity" evidence="1">
    <location>
        <begin position="1"/>
        <end position="13"/>
    </location>
</feature>
<feature type="region of interest" description="Disordered" evidence="1">
    <location>
        <begin position="562"/>
        <end position="593"/>
    </location>
</feature>
<dbReference type="InterPro" id="IPR050410">
    <property type="entry name" value="CCR4/nocturin_mRNA_transcr"/>
</dbReference>
<dbReference type="GO" id="GO:0003730">
    <property type="term" value="F:mRNA 3'-UTR binding"/>
    <property type="evidence" value="ECO:0000318"/>
    <property type="project" value="GO_Central"/>
</dbReference>
<dbReference type="InterPro" id="IPR005135">
    <property type="entry name" value="Endo/exonuclease/phosphatase"/>
</dbReference>
<accession>A0A1Y1IPX7</accession>
<evidence type="ECO:0000259" key="2">
    <source>
        <dbReference type="Pfam" id="PF03372"/>
    </source>
</evidence>
<dbReference type="Gene3D" id="3.60.10.10">
    <property type="entry name" value="Endonuclease/exonuclease/phosphatase"/>
    <property type="match status" value="2"/>
</dbReference>
<feature type="region of interest" description="Disordered" evidence="1">
    <location>
        <begin position="353"/>
        <end position="382"/>
    </location>
</feature>
<evidence type="ECO:0000256" key="1">
    <source>
        <dbReference type="SAM" id="MobiDB-lite"/>
    </source>
</evidence>
<protein>
    <submittedName>
        <fullName evidence="3">CCR4-NOT transcription complex subunit 6</fullName>
    </submittedName>
</protein>
<dbReference type="OrthoDB" id="428734at2759"/>
<keyword evidence="4" id="KW-1185">Reference proteome</keyword>
<feature type="domain" description="Endonuclease/exonuclease/phosphatase" evidence="2">
    <location>
        <begin position="120"/>
        <end position="343"/>
    </location>
</feature>
<dbReference type="Pfam" id="PF03372">
    <property type="entry name" value="Exo_endo_phos"/>
    <property type="match status" value="1"/>
</dbReference>
<feature type="compositionally biased region" description="Polar residues" evidence="1">
    <location>
        <begin position="494"/>
        <end position="507"/>
    </location>
</feature>
<dbReference type="PANTHER" id="PTHR12121">
    <property type="entry name" value="CARBON CATABOLITE REPRESSOR PROTEIN 4"/>
    <property type="match status" value="1"/>
</dbReference>
<feature type="region of interest" description="Disordered" evidence="1">
    <location>
        <begin position="431"/>
        <end position="550"/>
    </location>
</feature>
<dbReference type="AlphaFoldDB" id="A0A1Y1IPX7"/>
<feature type="compositionally biased region" description="Polar residues" evidence="1">
    <location>
        <begin position="353"/>
        <end position="363"/>
    </location>
</feature>
<feature type="region of interest" description="Disordered" evidence="1">
    <location>
        <begin position="1"/>
        <end position="92"/>
    </location>
</feature>